<sequence length="195" mass="21649">MKWVSKYFINGLIVVVPFAITVFVVLQIFSFAESMLGRHLPIHFPGIGLVAVILLIFVVGWLSSHWALKQLLVLGERLVGTIPIVKFIYNSVKQLSTAVFESQQLFKQAVLVPYPHPGVKSLGFIMPDLSEPFTSKLDEEYVCVFIPMSLNMTAGFNIMVPKRDIIILDIAGENALQYVLTAGAVMPRSNDVLKG</sequence>
<comment type="caution">
    <text evidence="2">The sequence shown here is derived from an EMBL/GenBank/DDBJ whole genome shotgun (WGS) entry which is preliminary data.</text>
</comment>
<accession>A0A4V2Q881</accession>
<dbReference type="OrthoDB" id="9780267at2"/>
<dbReference type="PANTHER" id="PTHR31876">
    <property type="entry name" value="COV-LIKE PROTEIN 1"/>
    <property type="match status" value="1"/>
</dbReference>
<organism evidence="2 3">
    <name type="scientific">Anaerospora hongkongensis</name>
    <dbReference type="NCBI Taxonomy" id="244830"/>
    <lineage>
        <taxon>Bacteria</taxon>
        <taxon>Bacillati</taxon>
        <taxon>Bacillota</taxon>
        <taxon>Negativicutes</taxon>
        <taxon>Selenomonadales</taxon>
        <taxon>Sporomusaceae</taxon>
        <taxon>Anaerospora</taxon>
    </lineage>
</organism>
<dbReference type="Proteomes" id="UP000295063">
    <property type="component" value="Unassembled WGS sequence"/>
</dbReference>
<dbReference type="PANTHER" id="PTHR31876:SF26">
    <property type="entry name" value="PROTEIN LIKE COV 2"/>
    <property type="match status" value="1"/>
</dbReference>
<dbReference type="Pfam" id="PF04367">
    <property type="entry name" value="DUF502"/>
    <property type="match status" value="1"/>
</dbReference>
<proteinExistence type="predicted"/>
<name>A0A4V2Q881_9FIRM</name>
<keyword evidence="1" id="KW-0812">Transmembrane</keyword>
<evidence type="ECO:0000313" key="3">
    <source>
        <dbReference type="Proteomes" id="UP000295063"/>
    </source>
</evidence>
<feature type="transmembrane region" description="Helical" evidence="1">
    <location>
        <begin position="42"/>
        <end position="62"/>
    </location>
</feature>
<evidence type="ECO:0000313" key="2">
    <source>
        <dbReference type="EMBL" id="TCL34998.1"/>
    </source>
</evidence>
<protein>
    <submittedName>
        <fullName evidence="2">Putative membrane protein</fullName>
    </submittedName>
</protein>
<feature type="transmembrane region" description="Helical" evidence="1">
    <location>
        <begin position="7"/>
        <end position="30"/>
    </location>
</feature>
<keyword evidence="1" id="KW-1133">Transmembrane helix</keyword>
<keyword evidence="3" id="KW-1185">Reference proteome</keyword>
<evidence type="ECO:0000256" key="1">
    <source>
        <dbReference type="SAM" id="Phobius"/>
    </source>
</evidence>
<dbReference type="RefSeq" id="WP_132082715.1">
    <property type="nucleotide sequence ID" value="NZ_DALYTA010000048.1"/>
</dbReference>
<dbReference type="AlphaFoldDB" id="A0A4V2Q881"/>
<keyword evidence="1" id="KW-0472">Membrane</keyword>
<gene>
    <name evidence="2" type="ORF">EV210_11410</name>
</gene>
<dbReference type="EMBL" id="SLUI01000014">
    <property type="protein sequence ID" value="TCL34998.1"/>
    <property type="molecule type" value="Genomic_DNA"/>
</dbReference>
<reference evidence="2 3" key="1">
    <citation type="submission" date="2019-03" db="EMBL/GenBank/DDBJ databases">
        <title>Genomic Encyclopedia of Type Strains, Phase IV (KMG-IV): sequencing the most valuable type-strain genomes for metagenomic binning, comparative biology and taxonomic classification.</title>
        <authorList>
            <person name="Goeker M."/>
        </authorList>
    </citation>
    <scope>NUCLEOTIDE SEQUENCE [LARGE SCALE GENOMIC DNA]</scope>
    <source>
        <strain evidence="2 3">DSM 15969</strain>
    </source>
</reference>
<dbReference type="InterPro" id="IPR007462">
    <property type="entry name" value="COV1-like"/>
</dbReference>